<name>A0A371J973_9FIRM</name>
<dbReference type="Pfam" id="PF13482">
    <property type="entry name" value="RNase_H_2"/>
    <property type="match status" value="1"/>
</dbReference>
<evidence type="ECO:0000313" key="3">
    <source>
        <dbReference type="Proteomes" id="UP000215694"/>
    </source>
</evidence>
<dbReference type="EMBL" id="NOJY02000003">
    <property type="protein sequence ID" value="RDY29226.1"/>
    <property type="molecule type" value="Genomic_DNA"/>
</dbReference>
<dbReference type="InterPro" id="IPR012337">
    <property type="entry name" value="RNaseH-like_sf"/>
</dbReference>
<dbReference type="OrthoDB" id="9790530at2"/>
<keyword evidence="3" id="KW-1185">Reference proteome</keyword>
<comment type="caution">
    <text evidence="2">The sequence shown here is derived from an EMBL/GenBank/DDBJ whole genome shotgun (WGS) entry which is preliminary data.</text>
</comment>
<dbReference type="PANTHER" id="PTHR38462">
    <property type="entry name" value="EXONUCLEASE-LIKE PROTEIN"/>
    <property type="match status" value="1"/>
</dbReference>
<accession>A0A371J973</accession>
<dbReference type="Proteomes" id="UP000215694">
    <property type="component" value="Unassembled WGS sequence"/>
</dbReference>
<dbReference type="InterPro" id="IPR038720">
    <property type="entry name" value="YprB_RNase_H-like_dom"/>
</dbReference>
<reference evidence="2 3" key="1">
    <citation type="journal article" date="2017" name="Genome Announc.">
        <title>Draft Genome Sequence of Romboutsia weinsteinii sp. nov. Strain CCRI-19649(T) Isolated from Surface Water.</title>
        <authorList>
            <person name="Maheux A.F."/>
            <person name="Boudreau D.K."/>
            <person name="Berube E."/>
            <person name="Boissinot M."/>
            <person name="Cantin P."/>
            <person name="Raymond F."/>
            <person name="Corbeil J."/>
            <person name="Omar R.F."/>
            <person name="Bergeron M.G."/>
        </authorList>
    </citation>
    <scope>NUCLEOTIDE SEQUENCE [LARGE SCALE GENOMIC DNA]</scope>
    <source>
        <strain evidence="2 3">CCRI-19649</strain>
    </source>
</reference>
<dbReference type="RefSeq" id="WP_094368271.1">
    <property type="nucleotide sequence ID" value="NZ_NOJY02000003.1"/>
</dbReference>
<organism evidence="2 3">
    <name type="scientific">Romboutsia weinsteinii</name>
    <dbReference type="NCBI Taxonomy" id="2020949"/>
    <lineage>
        <taxon>Bacteria</taxon>
        <taxon>Bacillati</taxon>
        <taxon>Bacillota</taxon>
        <taxon>Clostridia</taxon>
        <taxon>Peptostreptococcales</taxon>
        <taxon>Peptostreptococcaceae</taxon>
        <taxon>Romboutsia</taxon>
    </lineage>
</organism>
<evidence type="ECO:0000259" key="1">
    <source>
        <dbReference type="Pfam" id="PF13482"/>
    </source>
</evidence>
<dbReference type="Gene3D" id="3.30.420.10">
    <property type="entry name" value="Ribonuclease H-like superfamily/Ribonuclease H"/>
    <property type="match status" value="1"/>
</dbReference>
<dbReference type="GO" id="GO:0003676">
    <property type="term" value="F:nucleic acid binding"/>
    <property type="evidence" value="ECO:0007669"/>
    <property type="project" value="InterPro"/>
</dbReference>
<dbReference type="PANTHER" id="PTHR38462:SF1">
    <property type="entry name" value="YPRB RIBONUCLEASE H-LIKE DOMAIN-CONTAINING PROTEIN"/>
    <property type="match status" value="1"/>
</dbReference>
<gene>
    <name evidence="2" type="ORF">CHL78_002655</name>
</gene>
<protein>
    <recommendedName>
        <fullName evidence="1">YprB ribonuclease H-like domain-containing protein</fullName>
    </recommendedName>
</protein>
<proteinExistence type="predicted"/>
<feature type="domain" description="YprB ribonuclease H-like" evidence="1">
    <location>
        <begin position="21"/>
        <end position="184"/>
    </location>
</feature>
<dbReference type="AlphaFoldDB" id="A0A371J973"/>
<dbReference type="InterPro" id="IPR036397">
    <property type="entry name" value="RNaseH_sf"/>
</dbReference>
<sequence>MEIITDVLDDVFDIPPDCFVFDIETTGLSHKFCKVILIGILYNNNNKTVLKQFFANTEADEYDLLLAFKDEINNFKNHITFNGVAFDIPFLNARFKKYDIDFSLNKSDDIDILRVIKPYKEKLSLSDCKLKTLEKYIGIHREDTISGKESVEIYKEFASTGCSDLKSKILLHNYEDIYYLARLSKIKDALIHKLDSISICNNSVDITILPLSYKLSNLKLTMKYNIFLGDLPYISIYKDDYFVYSDDNFLYLDLAISKGIDSDNNSIWFYNMSTIIPLKFNESCLEDNIYSLSNFLIKKELHNL</sequence>
<dbReference type="SUPFAM" id="SSF53098">
    <property type="entry name" value="Ribonuclease H-like"/>
    <property type="match status" value="1"/>
</dbReference>
<evidence type="ECO:0000313" key="2">
    <source>
        <dbReference type="EMBL" id="RDY29226.1"/>
    </source>
</evidence>